<keyword evidence="9" id="KW-1185">Reference proteome</keyword>
<evidence type="ECO:0000256" key="1">
    <source>
        <dbReference type="ARBA" id="ARBA00004442"/>
    </source>
</evidence>
<feature type="signal peptide" evidence="6">
    <location>
        <begin position="1"/>
        <end position="20"/>
    </location>
</feature>
<dbReference type="Pfam" id="PF13505">
    <property type="entry name" value="OMP_b-brl"/>
    <property type="match status" value="1"/>
</dbReference>
<evidence type="ECO:0000259" key="7">
    <source>
        <dbReference type="Pfam" id="PF13505"/>
    </source>
</evidence>
<dbReference type="InterPro" id="IPR011250">
    <property type="entry name" value="OMP/PagP_B-barrel"/>
</dbReference>
<evidence type="ECO:0000256" key="3">
    <source>
        <dbReference type="ARBA" id="ARBA00023136"/>
    </source>
</evidence>
<dbReference type="PANTHER" id="PTHR34001">
    <property type="entry name" value="BLL7405 PROTEIN"/>
    <property type="match status" value="1"/>
</dbReference>
<keyword evidence="2 6" id="KW-0732">Signal</keyword>
<accession>A0A6B8M2L9</accession>
<comment type="subcellular location">
    <subcellularLocation>
        <location evidence="1">Cell outer membrane</location>
    </subcellularLocation>
</comment>
<evidence type="ECO:0000256" key="2">
    <source>
        <dbReference type="ARBA" id="ARBA00022729"/>
    </source>
</evidence>
<dbReference type="SUPFAM" id="SSF56925">
    <property type="entry name" value="OMPA-like"/>
    <property type="match status" value="1"/>
</dbReference>
<feature type="domain" description="Outer membrane protein beta-barrel" evidence="7">
    <location>
        <begin position="43"/>
        <end position="251"/>
    </location>
</feature>
<dbReference type="InterPro" id="IPR027385">
    <property type="entry name" value="Beta-barrel_OMP"/>
</dbReference>
<dbReference type="EMBL" id="CP044331">
    <property type="protein sequence ID" value="QGM99117.1"/>
    <property type="molecule type" value="Genomic_DNA"/>
</dbReference>
<protein>
    <submittedName>
        <fullName evidence="8">Porin family protein</fullName>
    </submittedName>
</protein>
<organism evidence="8 9">
    <name type="scientific">Methylocystis parvus</name>
    <dbReference type="NCBI Taxonomy" id="134"/>
    <lineage>
        <taxon>Bacteria</taxon>
        <taxon>Pseudomonadati</taxon>
        <taxon>Pseudomonadota</taxon>
        <taxon>Alphaproteobacteria</taxon>
        <taxon>Hyphomicrobiales</taxon>
        <taxon>Methylocystaceae</taxon>
        <taxon>Methylocystis</taxon>
    </lineage>
</organism>
<dbReference type="GO" id="GO:0009279">
    <property type="term" value="C:cell outer membrane"/>
    <property type="evidence" value="ECO:0007669"/>
    <property type="project" value="UniProtKB-SubCell"/>
</dbReference>
<name>A0A6B8M2L9_9HYPH</name>
<keyword evidence="4" id="KW-0998">Cell outer membrane</keyword>
<evidence type="ECO:0000256" key="5">
    <source>
        <dbReference type="ARBA" id="ARBA00038306"/>
    </source>
</evidence>
<evidence type="ECO:0000313" key="9">
    <source>
        <dbReference type="Proteomes" id="UP000422569"/>
    </source>
</evidence>
<dbReference type="Gene3D" id="2.40.160.20">
    <property type="match status" value="1"/>
</dbReference>
<reference evidence="8 9" key="1">
    <citation type="submission" date="2019-09" db="EMBL/GenBank/DDBJ databases">
        <title>Isolation and complete genome sequencing of Methylocystis species.</title>
        <authorList>
            <person name="Rumah B.L."/>
            <person name="Stead C.E."/>
            <person name="Stevens B.C."/>
            <person name="Minton N.P."/>
            <person name="Grosse-Honebrink A."/>
            <person name="Zhang Y."/>
        </authorList>
    </citation>
    <scope>NUCLEOTIDE SEQUENCE [LARGE SCALE GENOMIC DNA]</scope>
    <source>
        <strain evidence="8 9">BRCS2</strain>
    </source>
</reference>
<sequence>MKKFSLLVAASLLAAGSAVAADLPSRKEAPVLPPPPPPPPIWTGFYGGLNIGGGWQDASSSNVWNNWALLNQGAIAVPGGFPGVGWGWGANGGGSAGVVGGGQLGYNYQFGQWLLVGVETDFQGTSIGSNNGGGWGGNLARINWFGTVRGRLGLTFPSFSSILLYGTGGFAYADVQRNFWWNQNSAVQTGWTVGGGAEWLFMQNWSAKVEYLYTDVSGNNQNWAFNPGFGLNNVNNHTRFHTVRAGVNYHFNLFSGGAPVLAKY</sequence>
<comment type="similarity">
    <text evidence="5">Belongs to the Omp25/RopB family.</text>
</comment>
<dbReference type="AlphaFoldDB" id="A0A6B8M2L9"/>
<gene>
    <name evidence="8" type="ORF">F7D14_17570</name>
</gene>
<proteinExistence type="inferred from homology"/>
<dbReference type="PANTHER" id="PTHR34001:SF3">
    <property type="entry name" value="BLL7405 PROTEIN"/>
    <property type="match status" value="1"/>
</dbReference>
<dbReference type="InterPro" id="IPR051692">
    <property type="entry name" value="OMP-like"/>
</dbReference>
<evidence type="ECO:0000256" key="6">
    <source>
        <dbReference type="SAM" id="SignalP"/>
    </source>
</evidence>
<dbReference type="Proteomes" id="UP000422569">
    <property type="component" value="Chromosome"/>
</dbReference>
<feature type="chain" id="PRO_5025388386" evidence="6">
    <location>
        <begin position="21"/>
        <end position="264"/>
    </location>
</feature>
<evidence type="ECO:0000256" key="4">
    <source>
        <dbReference type="ARBA" id="ARBA00023237"/>
    </source>
</evidence>
<dbReference type="KEGG" id="mpar:F7D14_17570"/>
<dbReference type="RefSeq" id="WP_016919285.1">
    <property type="nucleotide sequence ID" value="NZ_CP044331.1"/>
</dbReference>
<evidence type="ECO:0000313" key="8">
    <source>
        <dbReference type="EMBL" id="QGM99117.1"/>
    </source>
</evidence>
<keyword evidence="3" id="KW-0472">Membrane</keyword>